<sequence>MTEAEQSHDEEIHQIVLGFNAEWITRKTFFKRMAALGYQQAEALELAESWEDECF</sequence>
<accession>A0A0F9JPY1</accession>
<name>A0A0F9JPY1_9ZZZZ</name>
<organism evidence="1">
    <name type="scientific">marine sediment metagenome</name>
    <dbReference type="NCBI Taxonomy" id="412755"/>
    <lineage>
        <taxon>unclassified sequences</taxon>
        <taxon>metagenomes</taxon>
        <taxon>ecological metagenomes</taxon>
    </lineage>
</organism>
<gene>
    <name evidence="1" type="ORF">LCGC14_1798330</name>
</gene>
<comment type="caution">
    <text evidence="1">The sequence shown here is derived from an EMBL/GenBank/DDBJ whole genome shotgun (WGS) entry which is preliminary data.</text>
</comment>
<dbReference type="AlphaFoldDB" id="A0A0F9JPY1"/>
<dbReference type="EMBL" id="LAZR01017287">
    <property type="protein sequence ID" value="KKM01043.1"/>
    <property type="molecule type" value="Genomic_DNA"/>
</dbReference>
<reference evidence="1" key="1">
    <citation type="journal article" date="2015" name="Nature">
        <title>Complex archaea that bridge the gap between prokaryotes and eukaryotes.</title>
        <authorList>
            <person name="Spang A."/>
            <person name="Saw J.H."/>
            <person name="Jorgensen S.L."/>
            <person name="Zaremba-Niedzwiedzka K."/>
            <person name="Martijn J."/>
            <person name="Lind A.E."/>
            <person name="van Eijk R."/>
            <person name="Schleper C."/>
            <person name="Guy L."/>
            <person name="Ettema T.J."/>
        </authorList>
    </citation>
    <scope>NUCLEOTIDE SEQUENCE</scope>
</reference>
<protein>
    <submittedName>
        <fullName evidence="1">Uncharacterized protein</fullName>
    </submittedName>
</protein>
<proteinExistence type="predicted"/>
<evidence type="ECO:0000313" key="1">
    <source>
        <dbReference type="EMBL" id="KKM01043.1"/>
    </source>
</evidence>